<protein>
    <submittedName>
        <fullName evidence="2">OSJNBb0008G24.7 protein</fullName>
    </submittedName>
</protein>
<sequence>MTKGLTQTGGKKMRKRGSDAIPRRDAAESAGRTTKPRALLAVAGMDWDRIGGGHGDGEGGGGGERRSRRRARGNTSRVTVVANGETISYFFVGKNTNLRRGPWEYEILGSGSSDF</sequence>
<feature type="compositionally biased region" description="Basic and acidic residues" evidence="1">
    <location>
        <begin position="16"/>
        <end position="27"/>
    </location>
</feature>
<proteinExistence type="predicted"/>
<name>Q7F2K3_ORYSJ</name>
<dbReference type="AlphaFoldDB" id="Q7F2K3"/>
<feature type="compositionally biased region" description="Basic and acidic residues" evidence="1">
    <location>
        <begin position="46"/>
        <end position="57"/>
    </location>
</feature>
<reference evidence="2" key="1">
    <citation type="submission" date="2001-05" db="EMBL/GenBank/DDBJ databases">
        <title>Oryza sativa (japonica cultivar-group) genomic DNA, chromosome 1, BAC clone:OSJNBb0008G24.</title>
        <authorList>
            <person name="Sasaki T."/>
            <person name="Matsumoto T."/>
            <person name="Yamamoto K."/>
        </authorList>
    </citation>
    <scope>NUCLEOTIDE SEQUENCE</scope>
</reference>
<evidence type="ECO:0000256" key="1">
    <source>
        <dbReference type="SAM" id="MobiDB-lite"/>
    </source>
</evidence>
<evidence type="ECO:0000313" key="2">
    <source>
        <dbReference type="EMBL" id="BAB86537.1"/>
    </source>
</evidence>
<accession>Q7F2K3</accession>
<gene>
    <name evidence="2" type="primary">OSJNBb0008G24.7</name>
</gene>
<organism evidence="2">
    <name type="scientific">Oryza sativa subsp. japonica</name>
    <name type="common">Rice</name>
    <dbReference type="NCBI Taxonomy" id="39947"/>
    <lineage>
        <taxon>Eukaryota</taxon>
        <taxon>Viridiplantae</taxon>
        <taxon>Streptophyta</taxon>
        <taxon>Embryophyta</taxon>
        <taxon>Tracheophyta</taxon>
        <taxon>Spermatophyta</taxon>
        <taxon>Magnoliopsida</taxon>
        <taxon>Liliopsida</taxon>
        <taxon>Poales</taxon>
        <taxon>Poaceae</taxon>
        <taxon>BOP clade</taxon>
        <taxon>Oryzoideae</taxon>
        <taxon>Oryzeae</taxon>
        <taxon>Oryzinae</taxon>
        <taxon>Oryza</taxon>
        <taxon>Oryza sativa</taxon>
    </lineage>
</organism>
<dbReference type="EMBL" id="AP003566">
    <property type="protein sequence ID" value="BAB86537.1"/>
    <property type="molecule type" value="Genomic_DNA"/>
</dbReference>
<feature type="region of interest" description="Disordered" evidence="1">
    <location>
        <begin position="1"/>
        <end position="76"/>
    </location>
</feature>